<accession>A0A8S9IE01</accession>
<comment type="caution">
    <text evidence="2">The sequence shown here is derived from an EMBL/GenBank/DDBJ whole genome shotgun (WGS) entry which is preliminary data.</text>
</comment>
<gene>
    <name evidence="2" type="ORF">F2Q68_00024499</name>
</gene>
<dbReference type="InterPro" id="IPR010493">
    <property type="entry name" value="Ser_AcTrfase_N"/>
</dbReference>
<organism evidence="2 3">
    <name type="scientific">Brassica cretica</name>
    <name type="common">Mustard</name>
    <dbReference type="NCBI Taxonomy" id="69181"/>
    <lineage>
        <taxon>Eukaryota</taxon>
        <taxon>Viridiplantae</taxon>
        <taxon>Streptophyta</taxon>
        <taxon>Embryophyta</taxon>
        <taxon>Tracheophyta</taxon>
        <taxon>Spermatophyta</taxon>
        <taxon>Magnoliopsida</taxon>
        <taxon>eudicotyledons</taxon>
        <taxon>Gunneridae</taxon>
        <taxon>Pentapetalae</taxon>
        <taxon>rosids</taxon>
        <taxon>malvids</taxon>
        <taxon>Brassicales</taxon>
        <taxon>Brassicaceae</taxon>
        <taxon>Brassiceae</taxon>
        <taxon>Brassica</taxon>
    </lineage>
</organism>
<dbReference type="GO" id="GO:0005737">
    <property type="term" value="C:cytoplasm"/>
    <property type="evidence" value="ECO:0007669"/>
    <property type="project" value="InterPro"/>
</dbReference>
<proteinExistence type="predicted"/>
<protein>
    <recommendedName>
        <fullName evidence="1">Serine acetyltransferase N-terminal domain-containing protein</fullName>
    </recommendedName>
</protein>
<sequence>MAPCIYTSNTHLSQDDNSRFRYMNLFPDRISRAPFTKTSNSRSSLDGDDEDVWIKMLEEAQSDVVEQEPILSSYYYSSVTSHRSLDTALANILSVKLSTLTLEHDYPRNPLGFLMTI</sequence>
<dbReference type="Gene3D" id="1.10.3130.10">
    <property type="entry name" value="serine acetyltransferase, domain 1"/>
    <property type="match status" value="1"/>
</dbReference>
<dbReference type="SMART" id="SM00971">
    <property type="entry name" value="SATase_N"/>
    <property type="match status" value="1"/>
</dbReference>
<dbReference type="GO" id="GO:0009001">
    <property type="term" value="F:serine O-acetyltransferase activity"/>
    <property type="evidence" value="ECO:0007669"/>
    <property type="project" value="InterPro"/>
</dbReference>
<reference evidence="2" key="1">
    <citation type="submission" date="2019-12" db="EMBL/GenBank/DDBJ databases">
        <title>Genome sequencing and annotation of Brassica cretica.</title>
        <authorList>
            <person name="Studholme D.J."/>
            <person name="Sarris P.F."/>
        </authorList>
    </citation>
    <scope>NUCLEOTIDE SEQUENCE</scope>
    <source>
        <strain evidence="2">PFS-001/15</strain>
        <tissue evidence="2">Leaf</tissue>
    </source>
</reference>
<dbReference type="Proteomes" id="UP000712281">
    <property type="component" value="Unassembled WGS sequence"/>
</dbReference>
<evidence type="ECO:0000313" key="2">
    <source>
        <dbReference type="EMBL" id="KAF2567526.1"/>
    </source>
</evidence>
<dbReference type="EMBL" id="QGKW02001911">
    <property type="protein sequence ID" value="KAF2567526.1"/>
    <property type="molecule type" value="Genomic_DNA"/>
</dbReference>
<feature type="domain" description="Serine acetyltransferase N-terminal" evidence="1">
    <location>
        <begin position="52"/>
        <end position="116"/>
    </location>
</feature>
<dbReference type="InterPro" id="IPR042122">
    <property type="entry name" value="Ser_AcTrfase_N_sf"/>
</dbReference>
<dbReference type="GO" id="GO:0006535">
    <property type="term" value="P:cysteine biosynthetic process from serine"/>
    <property type="evidence" value="ECO:0007669"/>
    <property type="project" value="InterPro"/>
</dbReference>
<dbReference type="Pfam" id="PF06426">
    <property type="entry name" value="SATase_N"/>
    <property type="match status" value="1"/>
</dbReference>
<evidence type="ECO:0000313" key="3">
    <source>
        <dbReference type="Proteomes" id="UP000712281"/>
    </source>
</evidence>
<dbReference type="AlphaFoldDB" id="A0A8S9IE01"/>
<name>A0A8S9IE01_BRACR</name>
<evidence type="ECO:0000259" key="1">
    <source>
        <dbReference type="SMART" id="SM00971"/>
    </source>
</evidence>